<dbReference type="EMBL" id="KE346361">
    <property type="protein sequence ID" value="KJE89917.1"/>
    <property type="molecule type" value="Genomic_DNA"/>
</dbReference>
<dbReference type="InterPro" id="IPR008937">
    <property type="entry name" value="Ras-like_GEF"/>
</dbReference>
<dbReference type="Pfam" id="PF00617">
    <property type="entry name" value="RasGEF"/>
    <property type="match status" value="1"/>
</dbReference>
<organism evidence="6 7">
    <name type="scientific">Capsaspora owczarzaki (strain ATCC 30864)</name>
    <dbReference type="NCBI Taxonomy" id="595528"/>
    <lineage>
        <taxon>Eukaryota</taxon>
        <taxon>Filasterea</taxon>
        <taxon>Capsaspora</taxon>
    </lineage>
</organism>
<feature type="compositionally biased region" description="Low complexity" evidence="3">
    <location>
        <begin position="162"/>
        <end position="186"/>
    </location>
</feature>
<evidence type="ECO:0000259" key="4">
    <source>
        <dbReference type="PROSITE" id="PS50009"/>
    </source>
</evidence>
<evidence type="ECO:0000256" key="2">
    <source>
        <dbReference type="PROSITE-ProRule" id="PRU00168"/>
    </source>
</evidence>
<reference evidence="7" key="1">
    <citation type="submission" date="2011-02" db="EMBL/GenBank/DDBJ databases">
        <title>The Genome Sequence of Capsaspora owczarzaki ATCC 30864.</title>
        <authorList>
            <person name="Russ C."/>
            <person name="Cuomo C."/>
            <person name="Burger G."/>
            <person name="Gray M.W."/>
            <person name="Holland P.W.H."/>
            <person name="King N."/>
            <person name="Lang F.B.F."/>
            <person name="Roger A.J."/>
            <person name="Ruiz-Trillo I."/>
            <person name="Young S.K."/>
            <person name="Zeng Q."/>
            <person name="Gargeya S."/>
            <person name="Alvarado L."/>
            <person name="Berlin A."/>
            <person name="Chapman S.B."/>
            <person name="Chen Z."/>
            <person name="Freedman E."/>
            <person name="Gellesch M."/>
            <person name="Goldberg J."/>
            <person name="Griggs A."/>
            <person name="Gujja S."/>
            <person name="Heilman E."/>
            <person name="Heiman D."/>
            <person name="Howarth C."/>
            <person name="Mehta T."/>
            <person name="Neiman D."/>
            <person name="Pearson M."/>
            <person name="Roberts A."/>
            <person name="Saif S."/>
            <person name="Shea T."/>
            <person name="Shenoy N."/>
            <person name="Sisk P."/>
            <person name="Stolte C."/>
            <person name="Sykes S."/>
            <person name="White J."/>
            <person name="Yandava C."/>
            <person name="Haas B."/>
            <person name="Nusbaum C."/>
            <person name="Birren B."/>
        </authorList>
    </citation>
    <scope>NUCLEOTIDE SEQUENCE</scope>
    <source>
        <strain evidence="7">ATCC 30864</strain>
    </source>
</reference>
<dbReference type="PROSITE" id="PS50212">
    <property type="entry name" value="RASGEF_NTER"/>
    <property type="match status" value="1"/>
</dbReference>
<dbReference type="InterPro" id="IPR036964">
    <property type="entry name" value="RASGEF_cat_dom_sf"/>
</dbReference>
<dbReference type="GO" id="GO:0007265">
    <property type="term" value="P:Ras protein signal transduction"/>
    <property type="evidence" value="ECO:0007669"/>
    <property type="project" value="TreeGrafter"/>
</dbReference>
<dbReference type="InterPro" id="IPR000651">
    <property type="entry name" value="Ras-like_Gua-exchang_fac_N"/>
</dbReference>
<dbReference type="InterPro" id="IPR023578">
    <property type="entry name" value="Ras_GEF_dom_sf"/>
</dbReference>
<dbReference type="eggNOG" id="KOG3417">
    <property type="taxonomic scope" value="Eukaryota"/>
</dbReference>
<dbReference type="PhylomeDB" id="A0A0D2VIV3"/>
<name>A0A0D2VIV3_CAPO3</name>
<dbReference type="Pfam" id="PF00618">
    <property type="entry name" value="RasGEF_N"/>
    <property type="match status" value="1"/>
</dbReference>
<evidence type="ECO:0000313" key="7">
    <source>
        <dbReference type="Proteomes" id="UP000008743"/>
    </source>
</evidence>
<dbReference type="Gene3D" id="1.20.870.10">
    <property type="entry name" value="Son of sevenless (SoS) protein Chain: S domain 1"/>
    <property type="match status" value="1"/>
</dbReference>
<gene>
    <name evidence="6" type="ORF">CAOG_009414</name>
</gene>
<dbReference type="PANTHER" id="PTHR23113:SF368">
    <property type="entry name" value="CELL DIVISION CONTROL PROTEIN 25"/>
    <property type="match status" value="1"/>
</dbReference>
<dbReference type="InterPro" id="IPR019804">
    <property type="entry name" value="Ras_G-nucl-exch_fac_CS"/>
</dbReference>
<keyword evidence="1 2" id="KW-0344">Guanine-nucleotide releasing factor</keyword>
<dbReference type="InParanoid" id="A0A0D2VIV3"/>
<dbReference type="SMART" id="SM00229">
    <property type="entry name" value="RasGEFN"/>
    <property type="match status" value="1"/>
</dbReference>
<feature type="domain" description="N-terminal Ras-GEF" evidence="5">
    <location>
        <begin position="529"/>
        <end position="660"/>
    </location>
</feature>
<feature type="region of interest" description="Disordered" evidence="3">
    <location>
        <begin position="162"/>
        <end position="208"/>
    </location>
</feature>
<dbReference type="PANTHER" id="PTHR23113">
    <property type="entry name" value="GUANINE NUCLEOTIDE EXCHANGE FACTOR"/>
    <property type="match status" value="1"/>
</dbReference>
<proteinExistence type="predicted"/>
<dbReference type="PROSITE" id="PS00720">
    <property type="entry name" value="RASGEF"/>
    <property type="match status" value="1"/>
</dbReference>
<feature type="domain" description="Ras-GEF" evidence="4">
    <location>
        <begin position="697"/>
        <end position="929"/>
    </location>
</feature>
<evidence type="ECO:0000256" key="1">
    <source>
        <dbReference type="ARBA" id="ARBA00022658"/>
    </source>
</evidence>
<dbReference type="OrthoDB" id="546434at2759"/>
<dbReference type="STRING" id="595528.A0A0D2VIV3"/>
<evidence type="ECO:0000313" key="6">
    <source>
        <dbReference type="EMBL" id="KJE89917.1"/>
    </source>
</evidence>
<dbReference type="Proteomes" id="UP000008743">
    <property type="component" value="Unassembled WGS sequence"/>
</dbReference>
<feature type="region of interest" description="Disordered" evidence="3">
    <location>
        <begin position="49"/>
        <end position="74"/>
    </location>
</feature>
<dbReference type="InterPro" id="IPR001895">
    <property type="entry name" value="RASGEF_cat_dom"/>
</dbReference>
<dbReference type="CDD" id="cd06224">
    <property type="entry name" value="REM"/>
    <property type="match status" value="1"/>
</dbReference>
<feature type="region of interest" description="Disordered" evidence="3">
    <location>
        <begin position="424"/>
        <end position="493"/>
    </location>
</feature>
<keyword evidence="7" id="KW-1185">Reference proteome</keyword>
<feature type="region of interest" description="Disordered" evidence="3">
    <location>
        <begin position="926"/>
        <end position="963"/>
    </location>
</feature>
<dbReference type="GO" id="GO:0005886">
    <property type="term" value="C:plasma membrane"/>
    <property type="evidence" value="ECO:0007669"/>
    <property type="project" value="TreeGrafter"/>
</dbReference>
<dbReference type="PROSITE" id="PS50009">
    <property type="entry name" value="RASGEF_CAT"/>
    <property type="match status" value="1"/>
</dbReference>
<dbReference type="SMART" id="SM00147">
    <property type="entry name" value="RasGEF"/>
    <property type="match status" value="1"/>
</dbReference>
<protein>
    <submittedName>
        <fullName evidence="6">Uncharacterized protein</fullName>
    </submittedName>
</protein>
<dbReference type="GO" id="GO:0005085">
    <property type="term" value="F:guanyl-nucleotide exchange factor activity"/>
    <property type="evidence" value="ECO:0007669"/>
    <property type="project" value="UniProtKB-KW"/>
</dbReference>
<sequence>MLQAVEAVNVEHKSRYVDVTTVLVDVAGRIIKATDAILPQLGPSVLSAPSSPSLSRATSHTSIDQSDPSQPFLPGDSSVIRKNRTELTQFVSQMVTHTKLAVGVWPAPNACIDMLVMLMASAQGILRLLGCVQMCSAWSQYRADLHNLLRLKYSTDARFNGTGTSTSATPTTPTASAAATATPSPVGGTGTERPKISLPTADAPEDPTLANRRKARISSYNGTGAPTLIPTSLALVDMIRKIGHDLCINTVISSTLERLIATINRITTSLSNDLRVDRRDAAIEHAMNLSAATAQVVEEVDAMELNFIDVGVRFRWDSCKTELAVCIDDFKSIRFMITGITAPTPQGIDRYIAVTKSVSVSCQHLLTAAKAVIEHQEQLLVQHHRDQDAHIKSHATARHKMNQLTVAFNKHSDAFANRVTDTQTLPPIAQSPPNSASQPATPTIPRPSPLSGSSTPATGSTGSSSTPSLTGSLGSSQTNSLTNSLPTSQTNSLSNSLAASSLSSSMNDLSMEDGIVFGEEVAGDGKEAPVRPVKGGTLVKLVERLTFQSHPDPQFTTAFLLTYRSFTDPLKLLDLLIERYSTQPPDILVNQGLRDKYMTETIVPIRLRVFNALKLWINTNWDDFKSDDVLQARLKAFLDIMSVDLDTAAQHLRRLLERKWTVGDIGRKFVFDSKLPTPIIHQNIRQSSQILTVLDIDPLELARQLTIIDWKEHAAIQPKECLDLAWTKKDREQAPHILAMIDLATRLSFWVASAILSEDAVKARAKVVAHFIMVAEKCRSLNNFNAVMAVLAGMSNAAVYRLKKTWEALPNKVRSSYSELKELMSEQNNFGRYRQVLHSIDPPCIPFLGIYLTDLVMIESGNKNFIKGTDLINFDKRRKIASVIQEIQQYQQSPYHLQEVEPIAQFIANVPFMESKDEMYEKSLILEPRDGSTPAAAKQPTNTIGRTGMRKNSVAPPTFSKEA</sequence>
<feature type="compositionally biased region" description="Polar residues" evidence="3">
    <location>
        <begin position="424"/>
        <end position="441"/>
    </location>
</feature>
<dbReference type="CDD" id="cd00155">
    <property type="entry name" value="RasGEF"/>
    <property type="match status" value="1"/>
</dbReference>
<dbReference type="SUPFAM" id="SSF48366">
    <property type="entry name" value="Ras GEF"/>
    <property type="match status" value="1"/>
</dbReference>
<accession>A0A0D2VIV3</accession>
<evidence type="ECO:0000259" key="5">
    <source>
        <dbReference type="PROSITE" id="PS50212"/>
    </source>
</evidence>
<evidence type="ECO:0000256" key="3">
    <source>
        <dbReference type="SAM" id="MobiDB-lite"/>
    </source>
</evidence>
<feature type="compositionally biased region" description="Low complexity" evidence="3">
    <location>
        <begin position="49"/>
        <end position="62"/>
    </location>
</feature>
<feature type="compositionally biased region" description="Low complexity" evidence="3">
    <location>
        <begin position="449"/>
        <end position="493"/>
    </location>
</feature>
<dbReference type="Gene3D" id="1.10.840.10">
    <property type="entry name" value="Ras guanine-nucleotide exchange factors catalytic domain"/>
    <property type="match status" value="1"/>
</dbReference>
<dbReference type="AlphaFoldDB" id="A0A0D2VIV3"/>